<evidence type="ECO:0000313" key="9">
    <source>
        <dbReference type="EMBL" id="GAG60523.1"/>
    </source>
</evidence>
<dbReference type="SFLD" id="SFLDG01101">
    <property type="entry name" value="Uncharacterised_Radical_SAM_Su"/>
    <property type="match status" value="1"/>
</dbReference>
<dbReference type="PROSITE" id="PS51918">
    <property type="entry name" value="RADICAL_SAM"/>
    <property type="match status" value="1"/>
</dbReference>
<dbReference type="SFLD" id="SFLDS00029">
    <property type="entry name" value="Radical_SAM"/>
    <property type="match status" value="1"/>
</dbReference>
<keyword evidence="6" id="KW-0411">Iron-sulfur</keyword>
<dbReference type="Pfam" id="PF04055">
    <property type="entry name" value="Radical_SAM"/>
    <property type="match status" value="1"/>
</dbReference>
<dbReference type="InterPro" id="IPR013785">
    <property type="entry name" value="Aldolase_TIM"/>
</dbReference>
<comment type="caution">
    <text evidence="9">The sequence shown here is derived from an EMBL/GenBank/DDBJ whole genome shotgun (WGS) entry which is preliminary data.</text>
</comment>
<dbReference type="GO" id="GO:0046872">
    <property type="term" value="F:metal ion binding"/>
    <property type="evidence" value="ECO:0007669"/>
    <property type="project" value="UniProtKB-KW"/>
</dbReference>
<dbReference type="SUPFAM" id="SSF102114">
    <property type="entry name" value="Radical SAM enzymes"/>
    <property type="match status" value="1"/>
</dbReference>
<feature type="transmembrane region" description="Helical" evidence="7">
    <location>
        <begin position="7"/>
        <end position="28"/>
    </location>
</feature>
<evidence type="ECO:0000256" key="1">
    <source>
        <dbReference type="ARBA" id="ARBA00001966"/>
    </source>
</evidence>
<dbReference type="AlphaFoldDB" id="X0ZJK6"/>
<keyword evidence="5" id="KW-0408">Iron</keyword>
<protein>
    <recommendedName>
        <fullName evidence="8">Radical SAM core domain-containing protein</fullName>
    </recommendedName>
</protein>
<accession>X0ZJK6</accession>
<dbReference type="CDD" id="cd01335">
    <property type="entry name" value="Radical_SAM"/>
    <property type="match status" value="1"/>
</dbReference>
<keyword evidence="4" id="KW-0479">Metal-binding</keyword>
<sequence>MGILKKFSIPSILFLLVVIIILITVWLWQSNFRDLEVQPREEEESEPMTTSTQQDIKEAMFYQKLFGNWVQCQLCFRKCTISDGGHGFCRARVNQGGILYSLVYALPSAIHIDPIEKEPQLHHLPGTNILCIGTVCCNFQCQHCHNWHLSQASPGELRTYYLPPEKVVELAIKEKIPTISYTYNEPTVCYEYLYDVAVLAKEKGLRIIWHSNGAINPEPLRKLLKYTDGVTIDLKGFTEKAYKNSSAELDPVLRTLKIIREEEIWLEIVNLVIPTINDEEEDIKRMCEWIKKNLGYDIPLHFSRFSPAYKLTKLPPTPIGTLEKAYDIAKNFGLYYVTIGNVPGHKYNSTFCPNCSKCLIHRIHFQVLENNIVNGKCKFCGYEISGIWR</sequence>
<evidence type="ECO:0000256" key="7">
    <source>
        <dbReference type="SAM" id="Phobius"/>
    </source>
</evidence>
<evidence type="ECO:0000256" key="5">
    <source>
        <dbReference type="ARBA" id="ARBA00023004"/>
    </source>
</evidence>
<keyword evidence="7" id="KW-1133">Transmembrane helix</keyword>
<evidence type="ECO:0000256" key="6">
    <source>
        <dbReference type="ARBA" id="ARBA00023014"/>
    </source>
</evidence>
<proteinExistence type="predicted"/>
<dbReference type="GO" id="GO:0051539">
    <property type="term" value="F:4 iron, 4 sulfur cluster binding"/>
    <property type="evidence" value="ECO:0007669"/>
    <property type="project" value="UniProtKB-KW"/>
</dbReference>
<keyword evidence="2" id="KW-0004">4Fe-4S</keyword>
<keyword evidence="7" id="KW-0472">Membrane</keyword>
<evidence type="ECO:0000259" key="8">
    <source>
        <dbReference type="PROSITE" id="PS51918"/>
    </source>
</evidence>
<dbReference type="NCBIfam" id="TIGR04337">
    <property type="entry name" value="AmmeMemoSam_rS"/>
    <property type="match status" value="1"/>
</dbReference>
<dbReference type="PANTHER" id="PTHR30352">
    <property type="entry name" value="PYRUVATE FORMATE-LYASE-ACTIVATING ENZYME"/>
    <property type="match status" value="1"/>
</dbReference>
<dbReference type="Gene3D" id="3.20.20.70">
    <property type="entry name" value="Aldolase class I"/>
    <property type="match status" value="1"/>
</dbReference>
<comment type="cofactor">
    <cofactor evidence="1">
        <name>[4Fe-4S] cluster</name>
        <dbReference type="ChEBI" id="CHEBI:49883"/>
    </cofactor>
</comment>
<feature type="domain" description="Radical SAM core" evidence="8">
    <location>
        <begin position="123"/>
        <end position="335"/>
    </location>
</feature>
<dbReference type="GO" id="GO:0003824">
    <property type="term" value="F:catalytic activity"/>
    <property type="evidence" value="ECO:0007669"/>
    <property type="project" value="InterPro"/>
</dbReference>
<organism evidence="9">
    <name type="scientific">marine sediment metagenome</name>
    <dbReference type="NCBI Taxonomy" id="412755"/>
    <lineage>
        <taxon>unclassified sequences</taxon>
        <taxon>metagenomes</taxon>
        <taxon>ecological metagenomes</taxon>
    </lineage>
</organism>
<evidence type="ECO:0000256" key="4">
    <source>
        <dbReference type="ARBA" id="ARBA00022723"/>
    </source>
</evidence>
<gene>
    <name evidence="9" type="ORF">S01H4_00010</name>
</gene>
<name>X0ZJK6_9ZZZZ</name>
<evidence type="ECO:0000256" key="3">
    <source>
        <dbReference type="ARBA" id="ARBA00022691"/>
    </source>
</evidence>
<dbReference type="InterPro" id="IPR034457">
    <property type="entry name" value="Organic_radical-activating"/>
</dbReference>
<reference evidence="9" key="1">
    <citation type="journal article" date="2014" name="Front. Microbiol.">
        <title>High frequency of phylogenetically diverse reductive dehalogenase-homologous genes in deep subseafloor sedimentary metagenomes.</title>
        <authorList>
            <person name="Kawai M."/>
            <person name="Futagami T."/>
            <person name="Toyoda A."/>
            <person name="Takaki Y."/>
            <person name="Nishi S."/>
            <person name="Hori S."/>
            <person name="Arai W."/>
            <person name="Tsubouchi T."/>
            <person name="Morono Y."/>
            <person name="Uchiyama I."/>
            <person name="Ito T."/>
            <person name="Fujiyama A."/>
            <person name="Inagaki F."/>
            <person name="Takami H."/>
        </authorList>
    </citation>
    <scope>NUCLEOTIDE SEQUENCE</scope>
    <source>
        <strain evidence="9">Expedition CK06-06</strain>
    </source>
</reference>
<dbReference type="InterPro" id="IPR058240">
    <property type="entry name" value="rSAM_sf"/>
</dbReference>
<dbReference type="InterPro" id="IPR007197">
    <property type="entry name" value="rSAM"/>
</dbReference>
<dbReference type="InterPro" id="IPR027596">
    <property type="entry name" value="AmmeMemoSam_rS"/>
</dbReference>
<evidence type="ECO:0000256" key="2">
    <source>
        <dbReference type="ARBA" id="ARBA00022485"/>
    </source>
</evidence>
<keyword evidence="7" id="KW-0812">Transmembrane</keyword>
<keyword evidence="3" id="KW-0949">S-adenosyl-L-methionine</keyword>
<dbReference type="PANTHER" id="PTHR30352:SF5">
    <property type="entry name" value="PYRUVATE FORMATE-LYASE 1-ACTIVATING ENZYME"/>
    <property type="match status" value="1"/>
</dbReference>
<dbReference type="EMBL" id="BART01000001">
    <property type="protein sequence ID" value="GAG60523.1"/>
    <property type="molecule type" value="Genomic_DNA"/>
</dbReference>